<gene>
    <name evidence="2" type="ORF">H9853_00130</name>
</gene>
<comment type="caution">
    <text evidence="2">The sequence shown here is derived from an EMBL/GenBank/DDBJ whole genome shotgun (WGS) entry which is preliminary data.</text>
</comment>
<dbReference type="EMBL" id="DXEZ01000002">
    <property type="protein sequence ID" value="HIX53407.1"/>
    <property type="molecule type" value="Genomic_DNA"/>
</dbReference>
<dbReference type="AlphaFoldDB" id="A0A9D2AX31"/>
<evidence type="ECO:0000259" key="1">
    <source>
        <dbReference type="PROSITE" id="PS50828"/>
    </source>
</evidence>
<dbReference type="Gene3D" id="3.30.1370.110">
    <property type="match status" value="1"/>
</dbReference>
<sequence length="94" mass="10854">MVKEIDLHTDSFLKDSSGMSNEQLVQKSLQKMRNELDKAIDSGIKEIRFIHGRGTGVLKERVYHELRVHEKDGLIERFEPAFFNHGVVIVTITF</sequence>
<organism evidence="2 3">
    <name type="scientific">Candidatus Sphingobacterium stercoripullorum</name>
    <dbReference type="NCBI Taxonomy" id="2838759"/>
    <lineage>
        <taxon>Bacteria</taxon>
        <taxon>Pseudomonadati</taxon>
        <taxon>Bacteroidota</taxon>
        <taxon>Sphingobacteriia</taxon>
        <taxon>Sphingobacteriales</taxon>
        <taxon>Sphingobacteriaceae</taxon>
        <taxon>Sphingobacterium</taxon>
    </lineage>
</organism>
<dbReference type="Proteomes" id="UP000824156">
    <property type="component" value="Unassembled WGS sequence"/>
</dbReference>
<feature type="domain" description="Smr" evidence="1">
    <location>
        <begin position="25"/>
        <end position="93"/>
    </location>
</feature>
<evidence type="ECO:0000313" key="2">
    <source>
        <dbReference type="EMBL" id="HIX53407.1"/>
    </source>
</evidence>
<dbReference type="InterPro" id="IPR002625">
    <property type="entry name" value="Smr_dom"/>
</dbReference>
<proteinExistence type="predicted"/>
<dbReference type="InterPro" id="IPR036063">
    <property type="entry name" value="Smr_dom_sf"/>
</dbReference>
<dbReference type="PROSITE" id="PS50828">
    <property type="entry name" value="SMR"/>
    <property type="match status" value="1"/>
</dbReference>
<reference evidence="2" key="2">
    <citation type="submission" date="2021-04" db="EMBL/GenBank/DDBJ databases">
        <authorList>
            <person name="Gilroy R."/>
        </authorList>
    </citation>
    <scope>NUCLEOTIDE SEQUENCE</scope>
    <source>
        <strain evidence="2">1719</strain>
    </source>
</reference>
<accession>A0A9D2AX31</accession>
<protein>
    <submittedName>
        <fullName evidence="2">Smr/MutS family protein</fullName>
    </submittedName>
</protein>
<evidence type="ECO:0000313" key="3">
    <source>
        <dbReference type="Proteomes" id="UP000824156"/>
    </source>
</evidence>
<dbReference type="Pfam" id="PF01713">
    <property type="entry name" value="Smr"/>
    <property type="match status" value="1"/>
</dbReference>
<dbReference type="SUPFAM" id="SSF160443">
    <property type="entry name" value="SMR domain-like"/>
    <property type="match status" value="1"/>
</dbReference>
<reference evidence="2" key="1">
    <citation type="journal article" date="2021" name="PeerJ">
        <title>Extensive microbial diversity within the chicken gut microbiome revealed by metagenomics and culture.</title>
        <authorList>
            <person name="Gilroy R."/>
            <person name="Ravi A."/>
            <person name="Getino M."/>
            <person name="Pursley I."/>
            <person name="Horton D.L."/>
            <person name="Alikhan N.F."/>
            <person name="Baker D."/>
            <person name="Gharbi K."/>
            <person name="Hall N."/>
            <person name="Watson M."/>
            <person name="Adriaenssens E.M."/>
            <person name="Foster-Nyarko E."/>
            <person name="Jarju S."/>
            <person name="Secka A."/>
            <person name="Antonio M."/>
            <person name="Oren A."/>
            <person name="Chaudhuri R.R."/>
            <person name="La Ragione R."/>
            <person name="Hildebrand F."/>
            <person name="Pallen M.J."/>
        </authorList>
    </citation>
    <scope>NUCLEOTIDE SEQUENCE</scope>
    <source>
        <strain evidence="2">1719</strain>
    </source>
</reference>
<name>A0A9D2AX31_9SPHI</name>